<keyword evidence="1" id="KW-0472">Membrane</keyword>
<dbReference type="Proteomes" id="UP000187266">
    <property type="component" value="Chromosome"/>
</dbReference>
<sequence length="265" mass="29425">MMTLIVLPSLLVPTAGVNTHLITLIIGLSLAVFVFTEYMAQSPGILEFRDAPPYNRMRFLLLFGSIILAAVAYRAPWDGTPLVRLVYSLGLLVGQTLDVPFSPMRLASGLIRPDASPWISQLVYVTLGLSFIMSVFVVWSLLLILRVNNWPSRSRAFNLWVNLPTFDPTSGGDVVASLVRSARINISLAILLPFFLPLAMRVVIGTLDPSALNAPLSIIWIVSIWMFLPTCCVMKAIVMHRLARLVSMQRRLDRVREEPAELVPA</sequence>
<feature type="transmembrane region" description="Helical" evidence="1">
    <location>
        <begin position="216"/>
        <end position="238"/>
    </location>
</feature>
<dbReference type="OrthoDB" id="7738422at2"/>
<feature type="transmembrane region" description="Helical" evidence="1">
    <location>
        <begin position="122"/>
        <end position="145"/>
    </location>
</feature>
<dbReference type="AlphaFoldDB" id="A0A1U7DJE7"/>
<evidence type="ECO:0000313" key="2">
    <source>
        <dbReference type="EMBL" id="APX90009.1"/>
    </source>
</evidence>
<dbReference type="STRING" id="1267768.BV394_10005"/>
<evidence type="ECO:0000313" key="3">
    <source>
        <dbReference type="Proteomes" id="UP000187266"/>
    </source>
</evidence>
<gene>
    <name evidence="2" type="ORF">BV394_10005</name>
</gene>
<proteinExistence type="predicted"/>
<keyword evidence="1" id="KW-0812">Transmembrane</keyword>
<dbReference type="EMBL" id="CP019124">
    <property type="protein sequence ID" value="APX90009.1"/>
    <property type="molecule type" value="Genomic_DNA"/>
</dbReference>
<feature type="transmembrane region" description="Helical" evidence="1">
    <location>
        <begin position="20"/>
        <end position="38"/>
    </location>
</feature>
<keyword evidence="3" id="KW-1185">Reference proteome</keyword>
<protein>
    <submittedName>
        <fullName evidence="2">Uncharacterized protein</fullName>
    </submittedName>
</protein>
<keyword evidence="1" id="KW-1133">Transmembrane helix</keyword>
<accession>A0A1U7DJE7</accession>
<organism evidence="2 3">
    <name type="scientific">Brevirhabdus pacifica</name>
    <dbReference type="NCBI Taxonomy" id="1267768"/>
    <lineage>
        <taxon>Bacteria</taxon>
        <taxon>Pseudomonadati</taxon>
        <taxon>Pseudomonadota</taxon>
        <taxon>Alphaproteobacteria</taxon>
        <taxon>Rhodobacterales</taxon>
        <taxon>Paracoccaceae</taxon>
        <taxon>Brevirhabdus</taxon>
    </lineage>
</organism>
<feature type="transmembrane region" description="Helical" evidence="1">
    <location>
        <begin position="59"/>
        <end position="77"/>
    </location>
</feature>
<name>A0A1U7DJE7_9RHOB</name>
<reference evidence="2 3" key="1">
    <citation type="submission" date="2017-01" db="EMBL/GenBank/DDBJ databases">
        <title>Genomic analysis of Xuhuaishuia manganoxidans DY6-4.</title>
        <authorList>
            <person name="Wang X."/>
        </authorList>
    </citation>
    <scope>NUCLEOTIDE SEQUENCE [LARGE SCALE GENOMIC DNA]</scope>
    <source>
        <strain evidence="2 3">DY6-4</strain>
    </source>
</reference>
<feature type="transmembrane region" description="Helical" evidence="1">
    <location>
        <begin position="186"/>
        <end position="204"/>
    </location>
</feature>
<evidence type="ECO:0000256" key="1">
    <source>
        <dbReference type="SAM" id="Phobius"/>
    </source>
</evidence>